<proteinExistence type="predicted"/>
<reference evidence="2" key="1">
    <citation type="submission" date="2022-04" db="EMBL/GenBank/DDBJ databases">
        <title>Whole genome sequence of Sphaerotilus sp. FB-5.</title>
        <authorList>
            <person name="Takeda M."/>
            <person name="Narihara S."/>
            <person name="Akimoto M."/>
            <person name="Akimoto R."/>
            <person name="Nishiyashiki S."/>
            <person name="Murakami T."/>
        </authorList>
    </citation>
    <scope>NUCLEOTIDE SEQUENCE</scope>
    <source>
        <strain evidence="2">FB-5</strain>
    </source>
</reference>
<feature type="region of interest" description="Disordered" evidence="1">
    <location>
        <begin position="522"/>
        <end position="541"/>
    </location>
</feature>
<evidence type="ECO:0000313" key="2">
    <source>
        <dbReference type="EMBL" id="BDI05820.1"/>
    </source>
</evidence>
<evidence type="ECO:0000313" key="3">
    <source>
        <dbReference type="Proteomes" id="UP001057498"/>
    </source>
</evidence>
<protein>
    <submittedName>
        <fullName evidence="2">Uncharacterized protein</fullName>
    </submittedName>
</protein>
<accession>A0ABN6PRF6</accession>
<dbReference type="Proteomes" id="UP001057498">
    <property type="component" value="Chromosome"/>
</dbReference>
<organism evidence="2 3">
    <name type="scientific">Sphaerotilus microaerophilus</name>
    <dbReference type="NCBI Taxonomy" id="2914710"/>
    <lineage>
        <taxon>Bacteria</taxon>
        <taxon>Pseudomonadati</taxon>
        <taxon>Pseudomonadota</taxon>
        <taxon>Betaproteobacteria</taxon>
        <taxon>Burkholderiales</taxon>
        <taxon>Sphaerotilaceae</taxon>
        <taxon>Sphaerotilus</taxon>
    </lineage>
</organism>
<gene>
    <name evidence="2" type="ORF">CATMQ487_27900</name>
</gene>
<dbReference type="EMBL" id="AP025730">
    <property type="protein sequence ID" value="BDI05820.1"/>
    <property type="molecule type" value="Genomic_DNA"/>
</dbReference>
<name>A0ABN6PRF6_9BURK</name>
<evidence type="ECO:0000256" key="1">
    <source>
        <dbReference type="SAM" id="MobiDB-lite"/>
    </source>
</evidence>
<keyword evidence="3" id="KW-1185">Reference proteome</keyword>
<sequence length="541" mass="57057">MSSVTTLAGASWAEFSAAQNLPVSPVGRGTGKQVDVTAAPWRADPTGSRSATLAIEAAAASLQDGDVLWAPASSAFLIDHPWEAFSDSDPVDLPGRGRAVVSIIRKRAITIDFNGSTVRTVNHPIDAKGGLLFAFFKNAPDCRVTGIHFDMSFTGWNTLARRYSLCGGVMAFDKYGGATPSSTLCSGFEADHLSFKLFHPQGAFSVTNAPHGVDNNNGHKILSVFASGDSAAASEDTQNRGLYLHDITFLDGHNGYGCWGVAYSDARFQQITAKACTGAYYHQPSAKMAGANFLGPVRYYQYRCKGLEIVGILARSIPYAQRTGAFMGLCGAVHVHSGLPDNTGGGAVIRNIQAILDGETTQLGPSFDVGVSSTLSGIVGIEDVRIDCHTQSAAVGLLLVGNDGSAQSHYRVVQIQGSQRLNGPLIEVLNGSNVSDARRTIKSLYIDRPRALGFGSAGSIFMQSAGKTFFGVEKVTITGGEFSGEKSMLPGHAINFQGRTDGDTLEVTDCVVKSPVKPISAGSARLVERGNEHNNGSGGER</sequence>